<evidence type="ECO:0000256" key="1">
    <source>
        <dbReference type="ARBA" id="ARBA00022679"/>
    </source>
</evidence>
<feature type="domain" description="N-acetyltransferase" evidence="3">
    <location>
        <begin position="7"/>
        <end position="162"/>
    </location>
</feature>
<dbReference type="InterPro" id="IPR016181">
    <property type="entry name" value="Acyl_CoA_acyltransferase"/>
</dbReference>
<dbReference type="InterPro" id="IPR000182">
    <property type="entry name" value="GNAT_dom"/>
</dbReference>
<accession>A0AAJ1U725</accession>
<evidence type="ECO:0000313" key="5">
    <source>
        <dbReference type="Proteomes" id="UP001227162"/>
    </source>
</evidence>
<dbReference type="Proteomes" id="UP001227162">
    <property type="component" value="Unassembled WGS sequence"/>
</dbReference>
<keyword evidence="1" id="KW-0808">Transferase</keyword>
<dbReference type="SUPFAM" id="SSF55729">
    <property type="entry name" value="Acyl-CoA N-acyltransferases (Nat)"/>
    <property type="match status" value="1"/>
</dbReference>
<dbReference type="GO" id="GO:0016747">
    <property type="term" value="F:acyltransferase activity, transferring groups other than amino-acyl groups"/>
    <property type="evidence" value="ECO:0007669"/>
    <property type="project" value="InterPro"/>
</dbReference>
<evidence type="ECO:0000259" key="3">
    <source>
        <dbReference type="PROSITE" id="PS51186"/>
    </source>
</evidence>
<dbReference type="PROSITE" id="PS51186">
    <property type="entry name" value="GNAT"/>
    <property type="match status" value="1"/>
</dbReference>
<dbReference type="PANTHER" id="PTHR43877:SF2">
    <property type="entry name" value="AMINOALKYLPHOSPHONATE N-ACETYLTRANSFERASE-RELATED"/>
    <property type="match status" value="1"/>
</dbReference>
<dbReference type="PANTHER" id="PTHR43877">
    <property type="entry name" value="AMINOALKYLPHOSPHONATE N-ACETYLTRANSFERASE-RELATED-RELATED"/>
    <property type="match status" value="1"/>
</dbReference>
<protein>
    <submittedName>
        <fullName evidence="4">GNAT family N-acetyltransferase</fullName>
    </submittedName>
</protein>
<dbReference type="RefSeq" id="WP_317626393.1">
    <property type="nucleotide sequence ID" value="NZ_JANFFA010000003.1"/>
</dbReference>
<reference evidence="4" key="2">
    <citation type="submission" date="2023-04" db="EMBL/GenBank/DDBJ databases">
        <title>'Rhodoalgimonas zhirmunskyi' gen. nov., isolated from a red alga.</title>
        <authorList>
            <person name="Nedashkovskaya O.I."/>
            <person name="Otstavnykh N.Y."/>
            <person name="Bystritskaya E.P."/>
            <person name="Balabanova L.A."/>
            <person name="Isaeva M.P."/>
        </authorList>
    </citation>
    <scope>NUCLEOTIDE SEQUENCE</scope>
    <source>
        <strain evidence="4">10Alg 79</strain>
    </source>
</reference>
<gene>
    <name evidence="4" type="ORF">NOI20_11715</name>
</gene>
<name>A0AAJ1U725_9RHOB</name>
<dbReference type="InterPro" id="IPR050832">
    <property type="entry name" value="Bact_Acetyltransf"/>
</dbReference>
<evidence type="ECO:0000313" key="4">
    <source>
        <dbReference type="EMBL" id="MDQ2094780.1"/>
    </source>
</evidence>
<dbReference type="EMBL" id="JANFFA010000003">
    <property type="protein sequence ID" value="MDQ2094780.1"/>
    <property type="molecule type" value="Genomic_DNA"/>
</dbReference>
<evidence type="ECO:0000256" key="2">
    <source>
        <dbReference type="ARBA" id="ARBA00023315"/>
    </source>
</evidence>
<sequence>MRSTSPLTFRPMTEADLDPAAALWHEGWVAGHADVVPAELTRLRTLDSFRERLTRRRADCVVTVKNDTCIGFTMFHDNEIDQFYIGSAARGTGAAMAQMDEAERRLRAAGHASAWLACSVGNTRAARFYEKAGWTRAATERMSFETSQGPFALDVWRYEKTL</sequence>
<dbReference type="AlphaFoldDB" id="A0AAJ1U725"/>
<keyword evidence="5" id="KW-1185">Reference proteome</keyword>
<organism evidence="4 5">
    <name type="scientific">Rhodalgimonas zhirmunskyi</name>
    <dbReference type="NCBI Taxonomy" id="2964767"/>
    <lineage>
        <taxon>Bacteria</taxon>
        <taxon>Pseudomonadati</taxon>
        <taxon>Pseudomonadota</taxon>
        <taxon>Alphaproteobacteria</taxon>
        <taxon>Rhodobacterales</taxon>
        <taxon>Roseobacteraceae</taxon>
        <taxon>Rhodalgimonas</taxon>
    </lineage>
</organism>
<comment type="caution">
    <text evidence="4">The sequence shown here is derived from an EMBL/GenBank/DDBJ whole genome shotgun (WGS) entry which is preliminary data.</text>
</comment>
<keyword evidence="2" id="KW-0012">Acyltransferase</keyword>
<proteinExistence type="predicted"/>
<dbReference type="Gene3D" id="3.40.630.30">
    <property type="match status" value="1"/>
</dbReference>
<reference evidence="4" key="1">
    <citation type="submission" date="2022-07" db="EMBL/GenBank/DDBJ databases">
        <authorList>
            <person name="Otstavnykh N."/>
            <person name="Isaeva M."/>
            <person name="Bystritskaya E."/>
        </authorList>
    </citation>
    <scope>NUCLEOTIDE SEQUENCE</scope>
    <source>
        <strain evidence="4">10Alg 79</strain>
    </source>
</reference>
<dbReference type="Pfam" id="PF00583">
    <property type="entry name" value="Acetyltransf_1"/>
    <property type="match status" value="1"/>
</dbReference>